<keyword evidence="2" id="KW-1185">Reference proteome</keyword>
<evidence type="ECO:0000313" key="2">
    <source>
        <dbReference type="Proteomes" id="UP000664844"/>
    </source>
</evidence>
<comment type="caution">
    <text evidence="1">The sequence shown here is derived from an EMBL/GenBank/DDBJ whole genome shotgun (WGS) entry which is preliminary data.</text>
</comment>
<sequence>MNVFINAPADSSEVQLHLDITSVGNDVMIAIRPAMTGERIDRGFYTDEKGRIYAF</sequence>
<dbReference type="Proteomes" id="UP000664844">
    <property type="component" value="Unassembled WGS sequence"/>
</dbReference>
<accession>A0ABS3FZY6</accession>
<evidence type="ECO:0000313" key="1">
    <source>
        <dbReference type="EMBL" id="MBO0352196.1"/>
    </source>
</evidence>
<dbReference type="RefSeq" id="WP_207090613.1">
    <property type="nucleotide sequence ID" value="NZ_JAFLQW010000654.1"/>
</dbReference>
<reference evidence="1 2" key="1">
    <citation type="submission" date="2021-03" db="EMBL/GenBank/DDBJ databases">
        <title>Metabolic Capacity of the Antarctic Cyanobacterium Phormidium pseudopriestleyi that Sustains Oxygenic Photosynthesis in the Presence of Hydrogen Sulfide.</title>
        <authorList>
            <person name="Lumian J.E."/>
            <person name="Jungblut A.D."/>
            <person name="Dillon M.L."/>
            <person name="Hawes I."/>
            <person name="Doran P.T."/>
            <person name="Mackey T.J."/>
            <person name="Dick G.J."/>
            <person name="Grettenberger C.L."/>
            <person name="Sumner D.Y."/>
        </authorList>
    </citation>
    <scope>NUCLEOTIDE SEQUENCE [LARGE SCALE GENOMIC DNA]</scope>
    <source>
        <strain evidence="1 2">FRX01</strain>
    </source>
</reference>
<proteinExistence type="predicted"/>
<protein>
    <submittedName>
        <fullName evidence="1">Uncharacterized protein</fullName>
    </submittedName>
</protein>
<organism evidence="1 2">
    <name type="scientific">Phormidium pseudopriestleyi FRX01</name>
    <dbReference type="NCBI Taxonomy" id="1759528"/>
    <lineage>
        <taxon>Bacteria</taxon>
        <taxon>Bacillati</taxon>
        <taxon>Cyanobacteriota</taxon>
        <taxon>Cyanophyceae</taxon>
        <taxon>Oscillatoriophycideae</taxon>
        <taxon>Oscillatoriales</taxon>
        <taxon>Oscillatoriaceae</taxon>
        <taxon>Phormidium</taxon>
    </lineage>
</organism>
<gene>
    <name evidence="1" type="ORF">J0895_24560</name>
</gene>
<name>A0ABS3FZY6_9CYAN</name>
<dbReference type="EMBL" id="JAFLQW010000654">
    <property type="protein sequence ID" value="MBO0352196.1"/>
    <property type="molecule type" value="Genomic_DNA"/>
</dbReference>